<dbReference type="EMBL" id="VWXF01000010">
    <property type="protein sequence ID" value="NIF23875.1"/>
    <property type="molecule type" value="Genomic_DNA"/>
</dbReference>
<keyword evidence="1 3" id="KW-0560">Oxidoreductase</keyword>
<dbReference type="Pfam" id="PF02826">
    <property type="entry name" value="2-Hacid_dh_C"/>
    <property type="match status" value="1"/>
</dbReference>
<dbReference type="InterPro" id="IPR006140">
    <property type="entry name" value="D-isomer_DH_NAD-bd"/>
</dbReference>
<comment type="similarity">
    <text evidence="3">Belongs to the D-isomer specific 2-hydroxyacid dehydrogenase family.</text>
</comment>
<evidence type="ECO:0000313" key="7">
    <source>
        <dbReference type="Proteomes" id="UP001515683"/>
    </source>
</evidence>
<name>A0ABX0RKK7_9GAMM</name>
<evidence type="ECO:0000256" key="2">
    <source>
        <dbReference type="ARBA" id="ARBA00023027"/>
    </source>
</evidence>
<evidence type="ECO:0000313" key="6">
    <source>
        <dbReference type="EMBL" id="NIF23875.1"/>
    </source>
</evidence>
<keyword evidence="7" id="KW-1185">Reference proteome</keyword>
<dbReference type="Gene3D" id="3.40.50.720">
    <property type="entry name" value="NAD(P)-binding Rossmann-like Domain"/>
    <property type="match status" value="2"/>
</dbReference>
<dbReference type="InterPro" id="IPR050223">
    <property type="entry name" value="D-isomer_2-hydroxyacid_DH"/>
</dbReference>
<accession>A0ABX0RKK7</accession>
<dbReference type="Pfam" id="PF00389">
    <property type="entry name" value="2-Hacid_dh"/>
    <property type="match status" value="1"/>
</dbReference>
<proteinExistence type="inferred from homology"/>
<dbReference type="InterPro" id="IPR006139">
    <property type="entry name" value="D-isomer_2_OHA_DH_cat_dom"/>
</dbReference>
<dbReference type="InterPro" id="IPR036291">
    <property type="entry name" value="NAD(P)-bd_dom_sf"/>
</dbReference>
<dbReference type="PANTHER" id="PTHR10996">
    <property type="entry name" value="2-HYDROXYACID DEHYDROGENASE-RELATED"/>
    <property type="match status" value="1"/>
</dbReference>
<sequence>MTDSNRPAVLLIASVPDALIQRLNATYTLYKLYEQTEPLAFLAQTGHEIQAVVTRGDVGVSDAVLENLSNVGMIAVFGVGTDAINLDYTRQKNIRISITSGVLTNDVADMALGLMLSGARNLCSGDRFVREQQWLKQAPSLGVQVSGKKLGIVGMGNIGQAIARRAAAFDMDIAYVSRTEKTDLPWRAVTSVNALAEQSDFLVIAASGGASTRHLIDANVIAAMPEHAWLINVARGSLVDEQALITALQNKQIAGAALDVFAEEPQVPEALLALDNVVLQPHVGSATHETRQRMGDVVFANLDAFFHQRPLPNGL</sequence>
<evidence type="ECO:0000259" key="5">
    <source>
        <dbReference type="Pfam" id="PF02826"/>
    </source>
</evidence>
<feature type="domain" description="D-isomer specific 2-hydroxyacid dehydrogenase catalytic" evidence="4">
    <location>
        <begin position="11"/>
        <end position="313"/>
    </location>
</feature>
<dbReference type="SUPFAM" id="SSF51735">
    <property type="entry name" value="NAD(P)-binding Rossmann-fold domains"/>
    <property type="match status" value="1"/>
</dbReference>
<dbReference type="CDD" id="cd12156">
    <property type="entry name" value="HPPR"/>
    <property type="match status" value="1"/>
</dbReference>
<evidence type="ECO:0000256" key="1">
    <source>
        <dbReference type="ARBA" id="ARBA00023002"/>
    </source>
</evidence>
<evidence type="ECO:0000259" key="4">
    <source>
        <dbReference type="Pfam" id="PF00389"/>
    </source>
</evidence>
<organism evidence="6 7">
    <name type="scientific">Candidatus Pantoea multigeneris</name>
    <dbReference type="NCBI Taxonomy" id="2608357"/>
    <lineage>
        <taxon>Bacteria</taxon>
        <taxon>Pseudomonadati</taxon>
        <taxon>Pseudomonadota</taxon>
        <taxon>Gammaproteobacteria</taxon>
        <taxon>Enterobacterales</taxon>
        <taxon>Erwiniaceae</taxon>
        <taxon>Pantoea</taxon>
    </lineage>
</organism>
<evidence type="ECO:0000256" key="3">
    <source>
        <dbReference type="RuleBase" id="RU003719"/>
    </source>
</evidence>
<reference evidence="6 7" key="1">
    <citation type="journal article" date="2019" name="bioRxiv">
        <title>Bacteria contribute to plant secondary compound degradation in a generalist herbivore system.</title>
        <authorList>
            <person name="Francoeur C.B."/>
            <person name="Khadempour L."/>
            <person name="Moreira-Soto R.D."/>
            <person name="Gotting K."/>
            <person name="Book A.J."/>
            <person name="Pinto-Tomas A.A."/>
            <person name="Keefover-Ring K."/>
            <person name="Currie C.R."/>
        </authorList>
    </citation>
    <scope>NUCLEOTIDE SEQUENCE [LARGE SCALE GENOMIC DNA]</scope>
    <source>
        <strain evidence="6">Acro-835</strain>
    </source>
</reference>
<comment type="caution">
    <text evidence="6">The sequence shown here is derived from an EMBL/GenBank/DDBJ whole genome shotgun (WGS) entry which is preliminary data.</text>
</comment>
<feature type="domain" description="D-isomer specific 2-hydroxyacid dehydrogenase NAD-binding" evidence="5">
    <location>
        <begin position="112"/>
        <end position="284"/>
    </location>
</feature>
<keyword evidence="2" id="KW-0520">NAD</keyword>
<gene>
    <name evidence="6" type="ORF">F3J40_20035</name>
</gene>
<dbReference type="PANTHER" id="PTHR10996:SF283">
    <property type="entry name" value="GLYOXYLATE_HYDROXYPYRUVATE REDUCTASE B"/>
    <property type="match status" value="1"/>
</dbReference>
<dbReference type="Proteomes" id="UP001515683">
    <property type="component" value="Unassembled WGS sequence"/>
</dbReference>
<dbReference type="SUPFAM" id="SSF52283">
    <property type="entry name" value="Formate/glycerate dehydrogenase catalytic domain-like"/>
    <property type="match status" value="1"/>
</dbReference>
<dbReference type="RefSeq" id="WP_167017477.1">
    <property type="nucleotide sequence ID" value="NZ_VWXF01000010.1"/>
</dbReference>
<protein>
    <submittedName>
        <fullName evidence="6">2-hydroxyacid dehydrogenase</fullName>
    </submittedName>
</protein>